<organism evidence="1 2">
    <name type="scientific">Eumeta variegata</name>
    <name type="common">Bagworm moth</name>
    <name type="synonym">Eumeta japonica</name>
    <dbReference type="NCBI Taxonomy" id="151549"/>
    <lineage>
        <taxon>Eukaryota</taxon>
        <taxon>Metazoa</taxon>
        <taxon>Ecdysozoa</taxon>
        <taxon>Arthropoda</taxon>
        <taxon>Hexapoda</taxon>
        <taxon>Insecta</taxon>
        <taxon>Pterygota</taxon>
        <taxon>Neoptera</taxon>
        <taxon>Endopterygota</taxon>
        <taxon>Lepidoptera</taxon>
        <taxon>Glossata</taxon>
        <taxon>Ditrysia</taxon>
        <taxon>Tineoidea</taxon>
        <taxon>Psychidae</taxon>
        <taxon>Oiketicinae</taxon>
        <taxon>Eumeta</taxon>
    </lineage>
</organism>
<protein>
    <submittedName>
        <fullName evidence="1">Uncharacterized protein</fullName>
    </submittedName>
</protein>
<gene>
    <name evidence="1" type="ORF">EVAR_53324_1</name>
</gene>
<comment type="caution">
    <text evidence="1">The sequence shown here is derived from an EMBL/GenBank/DDBJ whole genome shotgun (WGS) entry which is preliminary data.</text>
</comment>
<dbReference type="EMBL" id="BGZK01000754">
    <property type="protein sequence ID" value="GBP59170.1"/>
    <property type="molecule type" value="Genomic_DNA"/>
</dbReference>
<sequence length="99" mass="10887">MEISIPFSFSVPALNFDPVIASRSDSGHVLNSKFDPTLDFDLGLILVFDADLGFQFHPLPCLHFDSAISHDSDLDEDLENASSIETKFGLRGDRIAFNG</sequence>
<reference evidence="1 2" key="1">
    <citation type="journal article" date="2019" name="Commun. Biol.">
        <title>The bagworm genome reveals a unique fibroin gene that provides high tensile strength.</title>
        <authorList>
            <person name="Kono N."/>
            <person name="Nakamura H."/>
            <person name="Ohtoshi R."/>
            <person name="Tomita M."/>
            <person name="Numata K."/>
            <person name="Arakawa K."/>
        </authorList>
    </citation>
    <scope>NUCLEOTIDE SEQUENCE [LARGE SCALE GENOMIC DNA]</scope>
</reference>
<evidence type="ECO:0000313" key="2">
    <source>
        <dbReference type="Proteomes" id="UP000299102"/>
    </source>
</evidence>
<keyword evidence="2" id="KW-1185">Reference proteome</keyword>
<dbReference type="Proteomes" id="UP000299102">
    <property type="component" value="Unassembled WGS sequence"/>
</dbReference>
<accession>A0A4C1X7Z5</accession>
<proteinExistence type="predicted"/>
<evidence type="ECO:0000313" key="1">
    <source>
        <dbReference type="EMBL" id="GBP59170.1"/>
    </source>
</evidence>
<dbReference type="AlphaFoldDB" id="A0A4C1X7Z5"/>
<name>A0A4C1X7Z5_EUMVA</name>